<dbReference type="RefSeq" id="WP_089914198.1">
    <property type="nucleotide sequence ID" value="NZ_BAAAPX010000001.1"/>
</dbReference>
<proteinExistence type="predicted"/>
<dbReference type="NCBIfam" id="NF046112">
    <property type="entry name" value="MSMEG_6209_Nter"/>
    <property type="match status" value="1"/>
</dbReference>
<keyword evidence="2" id="KW-1185">Reference proteome</keyword>
<comment type="caution">
    <text evidence="1">The sequence shown here is derived from an EMBL/GenBank/DDBJ whole genome shotgun (WGS) entry which is preliminary data.</text>
</comment>
<dbReference type="Gene3D" id="1.10.8.1060">
    <property type="entry name" value="Corynebacterium glutamicum thioredoxin-dependent arsenate reductase, N-terminal domain"/>
    <property type="match status" value="1"/>
</dbReference>
<dbReference type="EMBL" id="JACCBJ010000001">
    <property type="protein sequence ID" value="NYD75945.1"/>
    <property type="molecule type" value="Genomic_DNA"/>
</dbReference>
<accession>A0A852T547</accession>
<dbReference type="AlphaFoldDB" id="A0A852T547"/>
<organism evidence="1 2">
    <name type="scientific">Leifsonia soli</name>
    <dbReference type="NCBI Taxonomy" id="582665"/>
    <lineage>
        <taxon>Bacteria</taxon>
        <taxon>Bacillati</taxon>
        <taxon>Actinomycetota</taxon>
        <taxon>Actinomycetes</taxon>
        <taxon>Micrococcales</taxon>
        <taxon>Microbacteriaceae</taxon>
        <taxon>Leifsonia</taxon>
    </lineage>
</organism>
<evidence type="ECO:0000313" key="2">
    <source>
        <dbReference type="Proteomes" id="UP000589620"/>
    </source>
</evidence>
<name>A0A852T547_9MICO</name>
<sequence>MTIDDRQNASEEDLAVEHAAERLAERYPQVPRERIDELVEKHHEEFDGAPVRDFVPVLIEHDVKQELNAEKRAD</sequence>
<evidence type="ECO:0000313" key="1">
    <source>
        <dbReference type="EMBL" id="NYD75945.1"/>
    </source>
</evidence>
<reference evidence="1 2" key="1">
    <citation type="submission" date="2020-07" db="EMBL/GenBank/DDBJ databases">
        <title>Sequencing the genomes of 1000 actinobacteria strains.</title>
        <authorList>
            <person name="Klenk H.-P."/>
        </authorList>
    </citation>
    <scope>NUCLEOTIDE SEQUENCE [LARGE SCALE GENOMIC DNA]</scope>
    <source>
        <strain evidence="1 2">DSM 23871</strain>
    </source>
</reference>
<protein>
    <recommendedName>
        <fullName evidence="3">DUF3562 domain-containing protein</fullName>
    </recommendedName>
</protein>
<gene>
    <name evidence="1" type="ORF">BJ963_003464</name>
</gene>
<evidence type="ECO:0008006" key="3">
    <source>
        <dbReference type="Google" id="ProtNLM"/>
    </source>
</evidence>
<dbReference type="Proteomes" id="UP000589620">
    <property type="component" value="Unassembled WGS sequence"/>
</dbReference>